<feature type="chain" id="PRO_5014824482" evidence="1">
    <location>
        <begin position="20"/>
        <end position="123"/>
    </location>
</feature>
<keyword evidence="1" id="KW-0732">Signal</keyword>
<proteinExistence type="predicted"/>
<organism evidence="2">
    <name type="scientific">Anopheles marajoara</name>
    <dbReference type="NCBI Taxonomy" id="58244"/>
    <lineage>
        <taxon>Eukaryota</taxon>
        <taxon>Metazoa</taxon>
        <taxon>Ecdysozoa</taxon>
        <taxon>Arthropoda</taxon>
        <taxon>Hexapoda</taxon>
        <taxon>Insecta</taxon>
        <taxon>Pterygota</taxon>
        <taxon>Neoptera</taxon>
        <taxon>Endopterygota</taxon>
        <taxon>Diptera</taxon>
        <taxon>Nematocera</taxon>
        <taxon>Culicoidea</taxon>
        <taxon>Culicidae</taxon>
        <taxon>Anophelinae</taxon>
        <taxon>Anopheles</taxon>
    </lineage>
</organism>
<dbReference type="AlphaFoldDB" id="A0A2M4C768"/>
<evidence type="ECO:0000256" key="1">
    <source>
        <dbReference type="SAM" id="SignalP"/>
    </source>
</evidence>
<feature type="signal peptide" evidence="1">
    <location>
        <begin position="1"/>
        <end position="19"/>
    </location>
</feature>
<reference evidence="2" key="1">
    <citation type="submission" date="2018-01" db="EMBL/GenBank/DDBJ databases">
        <title>An insight into the sialome of Amazonian anophelines.</title>
        <authorList>
            <person name="Ribeiro J.M."/>
            <person name="Scarpassa V."/>
            <person name="Calvo E."/>
        </authorList>
    </citation>
    <scope>NUCLEOTIDE SEQUENCE</scope>
    <source>
        <tissue evidence="2">Salivary glands</tissue>
    </source>
</reference>
<sequence length="123" mass="13402">MSRMDRFFLLFFTFPFVSSSSPSLELEQATYFFSSVSGICAHLPSLSFSLNSFRSTSFSSHVSSTLAWFSAVVVKMRGTYLPISGNSLQLSLGSSSLKSISSGMNRRSSLLAVLSYSTPSHSL</sequence>
<name>A0A2M4C768_9DIPT</name>
<protein>
    <submittedName>
        <fullName evidence="2">Putative secreted protein</fullName>
    </submittedName>
</protein>
<evidence type="ECO:0000313" key="2">
    <source>
        <dbReference type="EMBL" id="MBW61163.1"/>
    </source>
</evidence>
<dbReference type="EMBL" id="GGFJ01012022">
    <property type="protein sequence ID" value="MBW61163.1"/>
    <property type="molecule type" value="Transcribed_RNA"/>
</dbReference>
<accession>A0A2M4C768</accession>